<accession>A0A382SCQ7</accession>
<organism evidence="1">
    <name type="scientific">marine metagenome</name>
    <dbReference type="NCBI Taxonomy" id="408172"/>
    <lineage>
        <taxon>unclassified sequences</taxon>
        <taxon>metagenomes</taxon>
        <taxon>ecological metagenomes</taxon>
    </lineage>
</organism>
<name>A0A382SCQ7_9ZZZZ</name>
<dbReference type="AlphaFoldDB" id="A0A382SCQ7"/>
<protein>
    <recommendedName>
        <fullName evidence="2">Membrane-binding protein</fullName>
    </recommendedName>
</protein>
<dbReference type="PROSITE" id="PS51257">
    <property type="entry name" value="PROKAR_LIPOPROTEIN"/>
    <property type="match status" value="1"/>
</dbReference>
<reference evidence="1" key="1">
    <citation type="submission" date="2018-05" db="EMBL/GenBank/DDBJ databases">
        <authorList>
            <person name="Lanie J.A."/>
            <person name="Ng W.-L."/>
            <person name="Kazmierczak K.M."/>
            <person name="Andrzejewski T.M."/>
            <person name="Davidsen T.M."/>
            <person name="Wayne K.J."/>
            <person name="Tettelin H."/>
            <person name="Glass J.I."/>
            <person name="Rusch D."/>
            <person name="Podicherti R."/>
            <person name="Tsui H.-C.T."/>
            <person name="Winkler M.E."/>
        </authorList>
    </citation>
    <scope>NUCLEOTIDE SEQUENCE</scope>
</reference>
<dbReference type="SUPFAM" id="SSF82185">
    <property type="entry name" value="Histone H3 K4-specific methyltransferase SET7/9 N-terminal domain"/>
    <property type="match status" value="1"/>
</dbReference>
<evidence type="ECO:0008006" key="2">
    <source>
        <dbReference type="Google" id="ProtNLM"/>
    </source>
</evidence>
<dbReference type="EMBL" id="UINC01128111">
    <property type="protein sequence ID" value="SVD07656.1"/>
    <property type="molecule type" value="Genomic_DNA"/>
</dbReference>
<feature type="non-terminal residue" evidence="1">
    <location>
        <position position="118"/>
    </location>
</feature>
<proteinExistence type="predicted"/>
<sequence>MKRYTIGLITLLLIVGCSKPINDETLIEKDGLKYHPDTKELYTGKTTKNILGGTKEFEGSYEDGKKDGLWTYWDHKGQKSKEETFKNGKEDGLWAYWDHKGQKSREETWKAPSGSWGP</sequence>
<evidence type="ECO:0000313" key="1">
    <source>
        <dbReference type="EMBL" id="SVD07656.1"/>
    </source>
</evidence>
<gene>
    <name evidence="1" type="ORF">METZ01_LOCUS360510</name>
</gene>
<dbReference type="Gene3D" id="2.20.110.10">
    <property type="entry name" value="Histone H3 K4-specific methyltransferase SET7/9 N-terminal domain"/>
    <property type="match status" value="1"/>
</dbReference>